<dbReference type="Gene3D" id="3.90.226.10">
    <property type="entry name" value="2-enoyl-CoA Hydratase, Chain A, domain 1"/>
    <property type="match status" value="1"/>
</dbReference>
<dbReference type="PANTHER" id="PTHR11261">
    <property type="entry name" value="INTERPHOTORECEPTOR RETINOID-BINDING PROTEIN"/>
    <property type="match status" value="1"/>
</dbReference>
<name>A0ABY7WDN8_9SPHI</name>
<proteinExistence type="predicted"/>
<dbReference type="Gene3D" id="3.30.750.44">
    <property type="match status" value="1"/>
</dbReference>
<dbReference type="Pfam" id="PF03572">
    <property type="entry name" value="Peptidase_S41"/>
    <property type="match status" value="1"/>
</dbReference>
<dbReference type="InterPro" id="IPR029045">
    <property type="entry name" value="ClpP/crotonase-like_dom_sf"/>
</dbReference>
<reference evidence="2 3" key="1">
    <citation type="submission" date="2023-02" db="EMBL/GenBank/DDBJ databases">
        <title>Genome sequence of Sphingobacterium sp. KACC 22765.</title>
        <authorList>
            <person name="Kim S."/>
            <person name="Heo J."/>
            <person name="Kwon S.-W."/>
        </authorList>
    </citation>
    <scope>NUCLEOTIDE SEQUENCE [LARGE SCALE GENOMIC DNA]</scope>
    <source>
        <strain evidence="2 3">KACC 22765</strain>
    </source>
</reference>
<keyword evidence="3" id="KW-1185">Reference proteome</keyword>
<evidence type="ECO:0000313" key="2">
    <source>
        <dbReference type="EMBL" id="WDF66990.1"/>
    </source>
</evidence>
<gene>
    <name evidence="2" type="ORF">PQ465_11805</name>
</gene>
<organism evidence="2 3">
    <name type="scientific">Sphingobacterium oryzagri</name>
    <dbReference type="NCBI Taxonomy" id="3025669"/>
    <lineage>
        <taxon>Bacteria</taxon>
        <taxon>Pseudomonadati</taxon>
        <taxon>Bacteroidota</taxon>
        <taxon>Sphingobacteriia</taxon>
        <taxon>Sphingobacteriales</taxon>
        <taxon>Sphingobacteriaceae</taxon>
        <taxon>Sphingobacterium</taxon>
    </lineage>
</organism>
<dbReference type="SUPFAM" id="SSF52096">
    <property type="entry name" value="ClpP/crotonase"/>
    <property type="match status" value="1"/>
</dbReference>
<feature type="domain" description="Tail specific protease" evidence="1">
    <location>
        <begin position="131"/>
        <end position="350"/>
    </location>
</feature>
<dbReference type="PROSITE" id="PS51257">
    <property type="entry name" value="PROKAR_LIPOPROTEIN"/>
    <property type="match status" value="1"/>
</dbReference>
<evidence type="ECO:0000313" key="3">
    <source>
        <dbReference type="Proteomes" id="UP001221558"/>
    </source>
</evidence>
<dbReference type="Proteomes" id="UP001221558">
    <property type="component" value="Chromosome"/>
</dbReference>
<evidence type="ECO:0000259" key="1">
    <source>
        <dbReference type="SMART" id="SM00245"/>
    </source>
</evidence>
<dbReference type="EMBL" id="CP117880">
    <property type="protein sequence ID" value="WDF66990.1"/>
    <property type="molecule type" value="Genomic_DNA"/>
</dbReference>
<protein>
    <submittedName>
        <fullName evidence="2">S41 family peptidase</fullName>
    </submittedName>
</protein>
<dbReference type="SMART" id="SM00245">
    <property type="entry name" value="TSPc"/>
    <property type="match status" value="1"/>
</dbReference>
<dbReference type="PANTHER" id="PTHR11261:SF3">
    <property type="entry name" value="RETINOL-BINDING PROTEIN 3"/>
    <property type="match status" value="1"/>
</dbReference>
<dbReference type="InterPro" id="IPR005151">
    <property type="entry name" value="Tail-specific_protease"/>
</dbReference>
<sequence length="361" mass="40460">MCRILRRAIAACIVVLFIACEKERDANPQNPETLVAVFDQFYQMMEERYVFWDLDTTNWSEKLAYRDQFVSLDINNTTDKITASNLFREITASLLDHHYSIRFQAAGITGISINPARSRKVSQGLLQNANSYPAMLALLQAPFYDVTFGDNIRFVTGKLNAQTLLLKTNQFQFTRNQNHTALEAALQWFLQEANHPEIKHVVLDLRGCVGGDVVDLGLIMGALVKDDFTFGYTKYKENRAPLRYSPLLPAQLHSNRTDKASVPQIIVLTDTQTASLAEMIAYIVQSQALGVVIGQKTYGAFSPISDTDVFYSGDLVIGDFMTVRTASVQFLGINKESLEGIGLEPTVLTNDALHVLRDYIK</sequence>
<accession>A0ABY7WDN8</accession>
<dbReference type="RefSeq" id="WP_274265726.1">
    <property type="nucleotide sequence ID" value="NZ_CP117880.1"/>
</dbReference>